<dbReference type="PANTHER" id="PTHR21447">
    <property type="entry name" value="RING-TYPE DOMAIN-CONTAINING PROTEIN-RELATED"/>
    <property type="match status" value="1"/>
</dbReference>
<sequence length="490" mass="53864">MLKFLFLFCCSIAGFIGAVDFSCYTQPITSVMLGGNLPLDATNLTDVSNGTNCTFTFVIPTNYVLFLKFSSFLASEDDSVIIFDNNGRNRFSLNQLSYPVYDRPLWMPAKSTKVQVVGKSGNSKFFMSYVYQPLDKYTKISKTTGEPISLRSMADNTFTTVTSPTAGEKVILTPGTRAGTSDTPLIHYFVYDGDNITGANFLGRLSEFKSQMKKSTGQSVSIVRFSDETSASYVLGNDASALNGFGEYNVFVTSKGKIMTNTLNDVTTSAKGTANTFICVDCSTFYLSRLIFYNIGNVGNGACITLQGQTPTHKREQLIKYDPNTLTANQFPQLLPTSVFTLNIYLGKADYNLNTINDDTAWKRPYVGRKGYIFSPSLWTSAANNFTYEFRDNSQNFNFTLNMQKMSFPASSDQMTLNIGSGSGTPAVNKQYPRDQTSNSQVMGNGNYMQIGLSASVAADVRLSFEIQKGNSAKAVGVLISVVLILFYSF</sequence>
<dbReference type="FunCoup" id="E3MWV1">
    <property type="interactions" value="130"/>
</dbReference>
<dbReference type="eggNOG" id="ENOG502TG16">
    <property type="taxonomic scope" value="Eukaryota"/>
</dbReference>
<evidence type="ECO:0000256" key="1">
    <source>
        <dbReference type="SAM" id="SignalP"/>
    </source>
</evidence>
<dbReference type="GO" id="GO:0045087">
    <property type="term" value="P:innate immune response"/>
    <property type="evidence" value="ECO:0007669"/>
    <property type="project" value="TreeGrafter"/>
</dbReference>
<dbReference type="STRING" id="31234.E3MWV1"/>
<dbReference type="Pfam" id="PF02408">
    <property type="entry name" value="CUB_2"/>
    <property type="match status" value="1"/>
</dbReference>
<dbReference type="Proteomes" id="UP000008281">
    <property type="component" value="Unassembled WGS sequence"/>
</dbReference>
<dbReference type="AlphaFoldDB" id="E3MWV1"/>
<feature type="signal peptide" evidence="1">
    <location>
        <begin position="1"/>
        <end position="18"/>
    </location>
</feature>
<dbReference type="SUPFAM" id="SSF49854">
    <property type="entry name" value="Spermadhesin, CUB domain"/>
    <property type="match status" value="1"/>
</dbReference>
<dbReference type="OrthoDB" id="5791243at2759"/>
<protein>
    <recommendedName>
        <fullName evidence="2">CUB-like domain-containing protein</fullName>
    </recommendedName>
</protein>
<evidence type="ECO:0000259" key="2">
    <source>
        <dbReference type="Pfam" id="PF02408"/>
    </source>
</evidence>
<proteinExistence type="predicted"/>
<name>E3MWV1_CAERE</name>
<feature type="domain" description="CUB-like" evidence="2">
    <location>
        <begin position="39"/>
        <end position="134"/>
    </location>
</feature>
<dbReference type="InParanoid" id="E3MWV1"/>
<dbReference type="InterPro" id="IPR035914">
    <property type="entry name" value="Sperma_CUB_dom_sf"/>
</dbReference>
<feature type="chain" id="PRO_5003175657" description="CUB-like domain-containing protein" evidence="1">
    <location>
        <begin position="19"/>
        <end position="490"/>
    </location>
</feature>
<dbReference type="EMBL" id="DS268488">
    <property type="protein sequence ID" value="EFP10735.1"/>
    <property type="molecule type" value="Genomic_DNA"/>
</dbReference>
<reference evidence="3" key="1">
    <citation type="submission" date="2007-07" db="EMBL/GenBank/DDBJ databases">
        <title>PCAP assembly of the Caenorhabditis remanei genome.</title>
        <authorList>
            <consortium name="The Caenorhabditis remanei Sequencing Consortium"/>
            <person name="Wilson R.K."/>
        </authorList>
    </citation>
    <scope>NUCLEOTIDE SEQUENCE [LARGE SCALE GENOMIC DNA]</scope>
    <source>
        <strain evidence="3">PB4641</strain>
    </source>
</reference>
<accession>E3MWV1</accession>
<dbReference type="PANTHER" id="PTHR21447:SF7">
    <property type="entry name" value="CUB-LIKE DOMAIN-CONTAINING PROTEIN"/>
    <property type="match status" value="1"/>
</dbReference>
<evidence type="ECO:0000313" key="3">
    <source>
        <dbReference type="EMBL" id="EFP10735.1"/>
    </source>
</evidence>
<dbReference type="GO" id="GO:0045121">
    <property type="term" value="C:membrane raft"/>
    <property type="evidence" value="ECO:0007669"/>
    <property type="project" value="TreeGrafter"/>
</dbReference>
<organism evidence="4">
    <name type="scientific">Caenorhabditis remanei</name>
    <name type="common">Caenorhabditis vulgaris</name>
    <dbReference type="NCBI Taxonomy" id="31234"/>
    <lineage>
        <taxon>Eukaryota</taxon>
        <taxon>Metazoa</taxon>
        <taxon>Ecdysozoa</taxon>
        <taxon>Nematoda</taxon>
        <taxon>Chromadorea</taxon>
        <taxon>Rhabditida</taxon>
        <taxon>Rhabditina</taxon>
        <taxon>Rhabditomorpha</taxon>
        <taxon>Rhabditoidea</taxon>
        <taxon>Rhabditidae</taxon>
        <taxon>Peloderinae</taxon>
        <taxon>Caenorhabditis</taxon>
    </lineage>
</organism>
<evidence type="ECO:0000313" key="4">
    <source>
        <dbReference type="Proteomes" id="UP000008281"/>
    </source>
</evidence>
<keyword evidence="1" id="KW-0732">Signal</keyword>
<keyword evidence="4" id="KW-1185">Reference proteome</keyword>
<gene>
    <name evidence="3" type="ORF">CRE_02547</name>
</gene>
<dbReference type="HOGENOM" id="CLU_022349_2_0_1"/>
<dbReference type="InterPro" id="IPR003366">
    <property type="entry name" value="CUB-like_dom"/>
</dbReference>